<feature type="domain" description="Dynein axonemal assembly factor 5 TPR repeats" evidence="2">
    <location>
        <begin position="27"/>
        <end position="312"/>
    </location>
</feature>
<gene>
    <name evidence="4" type="primary">LOC106821540</name>
</gene>
<organism evidence="3 4">
    <name type="scientific">Priapulus caudatus</name>
    <name type="common">Priapulid worm</name>
    <dbReference type="NCBI Taxonomy" id="37621"/>
    <lineage>
        <taxon>Eukaryota</taxon>
        <taxon>Metazoa</taxon>
        <taxon>Ecdysozoa</taxon>
        <taxon>Scalidophora</taxon>
        <taxon>Priapulida</taxon>
        <taxon>Priapulimorpha</taxon>
        <taxon>Priapulimorphida</taxon>
        <taxon>Priapulidae</taxon>
        <taxon>Priapulus</taxon>
    </lineage>
</organism>
<dbReference type="Pfam" id="PF24573">
    <property type="entry name" value="HEAT_DAAF5"/>
    <property type="match status" value="1"/>
</dbReference>
<feature type="domain" description="Dynein axonemal assembly factor 5 HEAT-repeat" evidence="1">
    <location>
        <begin position="322"/>
        <end position="510"/>
    </location>
</feature>
<dbReference type="InterPro" id="IPR016024">
    <property type="entry name" value="ARM-type_fold"/>
</dbReference>
<reference evidence="4" key="1">
    <citation type="submission" date="2025-08" db="UniProtKB">
        <authorList>
            <consortium name="RefSeq"/>
        </authorList>
    </citation>
    <scope>IDENTIFICATION</scope>
</reference>
<name>A0ABM1FBR1_PRICU</name>
<dbReference type="Pfam" id="PF25757">
    <property type="entry name" value="TPR_DNAAF5"/>
    <property type="match status" value="1"/>
</dbReference>
<dbReference type="SUPFAM" id="SSF48371">
    <property type="entry name" value="ARM repeat"/>
    <property type="match status" value="1"/>
</dbReference>
<accession>A0ABM1FBR1</accession>
<dbReference type="Proteomes" id="UP000695022">
    <property type="component" value="Unplaced"/>
</dbReference>
<keyword evidence="3" id="KW-1185">Reference proteome</keyword>
<evidence type="ECO:0000259" key="1">
    <source>
        <dbReference type="Pfam" id="PF24573"/>
    </source>
</evidence>
<dbReference type="GeneID" id="106821540"/>
<proteinExistence type="predicted"/>
<dbReference type="PANTHER" id="PTHR16216:SF2">
    <property type="entry name" value="DYNEIN AXONEMAL ASSEMBLY FACTOR 5"/>
    <property type="match status" value="1"/>
</dbReference>
<sequence length="836" mass="93910">MAAPTVEVVEDDLSEVSAKLSLLLNRLRDVDRVKRRKALEEIRSELFSDKYSSNTAKLNKVYGDLSRPLLKCFSDPVEKCRALSIQLVLDIIQTTQTPSELLPYLVPTLVERLGNNNITESAEELRLDLVNLLAIVITLCNKAFVVYMDEVVQILQKTIVDPFPDVRLKSCKCASDLSQVIPAQHFHMCSENFVPALLKTLSHQHSKVRIVAIQAIGDVINHGSSKCVEDVVPHLAQRYFDQTPQVRLAVTQVIGMWLLELPDRYSYFCKLLPLLLTSITDDVPKIQQTADELWSKVGFQYEKENDQDFKDRLDFVTQQPPHYPCDVVRPNLGCRELVYRHMSRILPALLRDLTDWVAATRVKAAALLYVLLLNAEDRMTQHLESLLRGLYSACGDEETSVVNHVMKSARLVGCFVPADAWWHLMMADLESIPTANHVMTLTAIVEGCNRSSLRPHLPAIADVLAADDVCRMQEVRFQQHLVSCIRTVLNVSKDDCSSISAQLFNAILSLLPLIENESSNKQAHEAMLELAKVQGFTDQWHLMELHMPDVLNNLHETCNGWSSISHEAKVFTTLVTESGPVIGKHLNVVISIFEITLSKEKEAELRLKLFYTLAELMVNAKYTLDSEGMFAKYASKLLNSVIVPNCSWQAGRTAAAIRTTAVSCLWVLFQSGAVTPQLYLRHADALLPQLTSLLEDDSRTTRLLASRVVKQTLNLCGDALQMDALLGIYPTLLKRMDDVSDEVREATLKTFAAYFSALDRSLDVTLHSAHLELLYSGLLLHMDDSSALIQQSVFEVLKQAAAISPALLGQQVEKIKHMHQRKQYCDELLAHIKTLL</sequence>
<protein>
    <submittedName>
        <fullName evidence="4">Dynein assembly factor 5, axonemal-like isoform X1</fullName>
    </submittedName>
</protein>
<dbReference type="PANTHER" id="PTHR16216">
    <property type="entry name" value="DYNEIN ASSEMBLY FACTOR 5, AXONEMAL"/>
    <property type="match status" value="1"/>
</dbReference>
<evidence type="ECO:0000313" key="3">
    <source>
        <dbReference type="Proteomes" id="UP000695022"/>
    </source>
</evidence>
<dbReference type="InterPro" id="IPR057978">
    <property type="entry name" value="TPR_DAAF5"/>
</dbReference>
<dbReference type="InterPro" id="IPR011989">
    <property type="entry name" value="ARM-like"/>
</dbReference>
<dbReference type="InterPro" id="IPR052623">
    <property type="entry name" value="DAAF5"/>
</dbReference>
<dbReference type="RefSeq" id="XP_014681882.1">
    <property type="nucleotide sequence ID" value="XM_014826396.1"/>
</dbReference>
<evidence type="ECO:0000313" key="4">
    <source>
        <dbReference type="RefSeq" id="XP_014681882.1"/>
    </source>
</evidence>
<dbReference type="Gene3D" id="1.25.10.10">
    <property type="entry name" value="Leucine-rich Repeat Variant"/>
    <property type="match status" value="2"/>
</dbReference>
<dbReference type="InterPro" id="IPR056497">
    <property type="entry name" value="HEAT_DAAF5"/>
</dbReference>
<evidence type="ECO:0000259" key="2">
    <source>
        <dbReference type="Pfam" id="PF25757"/>
    </source>
</evidence>